<dbReference type="WBParaSite" id="ACRNAN_scaffold5208.g23065.t1">
    <property type="protein sequence ID" value="ACRNAN_scaffold5208.g23065.t1"/>
    <property type="gene ID" value="ACRNAN_scaffold5208.g23065"/>
</dbReference>
<accession>A0A914E3Q6</accession>
<dbReference type="Proteomes" id="UP000887540">
    <property type="component" value="Unplaced"/>
</dbReference>
<keyword evidence="1" id="KW-1185">Reference proteome</keyword>
<organism evidence="1 2">
    <name type="scientific">Acrobeloides nanus</name>
    <dbReference type="NCBI Taxonomy" id="290746"/>
    <lineage>
        <taxon>Eukaryota</taxon>
        <taxon>Metazoa</taxon>
        <taxon>Ecdysozoa</taxon>
        <taxon>Nematoda</taxon>
        <taxon>Chromadorea</taxon>
        <taxon>Rhabditida</taxon>
        <taxon>Tylenchina</taxon>
        <taxon>Cephalobomorpha</taxon>
        <taxon>Cephaloboidea</taxon>
        <taxon>Cephalobidae</taxon>
        <taxon>Acrobeloides</taxon>
    </lineage>
</organism>
<sequence length="403" mass="46811">MFRYNPVILSLSKICIRTSSIPIFAVSSYSVQARSRKSHLRIDPLNRSNWKKSFVYREEHDHFFSLVKRLQDSRNINEMLKAFEKIAMPSMEDMKFRVKTAIMLFLKTVKYQTPGIFTEEIAAKILGNPEKILSSSKLGRDMNSFLTSELLKAHLSKIIEEEKFPESVNYALGFYSFLLKNKYIGYNRPDIIEFFIQSLLTRYKNIDFAFDLYKTLCTLTDERVSSKLALYWILKDAYVQKKDENFEQVMDQILEEVNLKQKISIAGCVFLVNGDHWKFLKMLKKENVSICDDTISRSIPNIAVIELEPKILEFLLEMKESSQSAWFKSNVYKSLAVIYGRTDNFEELEKLANRIIEEWTSLKEADVAAANKIASPLPGILLCYRNAGKIVPEKLERVCKEIE</sequence>
<dbReference type="AlphaFoldDB" id="A0A914E3Q6"/>
<protein>
    <submittedName>
        <fullName evidence="2">Uncharacterized protein</fullName>
    </submittedName>
</protein>
<name>A0A914E3Q6_9BILA</name>
<evidence type="ECO:0000313" key="1">
    <source>
        <dbReference type="Proteomes" id="UP000887540"/>
    </source>
</evidence>
<evidence type="ECO:0000313" key="2">
    <source>
        <dbReference type="WBParaSite" id="ACRNAN_scaffold5208.g23065.t1"/>
    </source>
</evidence>
<reference evidence="2" key="1">
    <citation type="submission" date="2022-11" db="UniProtKB">
        <authorList>
            <consortium name="WormBaseParasite"/>
        </authorList>
    </citation>
    <scope>IDENTIFICATION</scope>
</reference>
<proteinExistence type="predicted"/>